<dbReference type="PANTHER" id="PTHR11319">
    <property type="entry name" value="G PROTEIN-COUPLED RECEPTOR-RELATED"/>
    <property type="match status" value="1"/>
</dbReference>
<proteinExistence type="predicted"/>
<feature type="compositionally biased region" description="Basic and acidic residues" evidence="1">
    <location>
        <begin position="1437"/>
        <end position="1448"/>
    </location>
</feature>
<dbReference type="EMBL" id="FN649758">
    <property type="protein sequence ID" value="CBJ32402.1"/>
    <property type="molecule type" value="Genomic_DNA"/>
</dbReference>
<feature type="region of interest" description="Disordered" evidence="1">
    <location>
        <begin position="1159"/>
        <end position="1221"/>
    </location>
</feature>
<feature type="transmembrane region" description="Helical" evidence="2">
    <location>
        <begin position="1129"/>
        <end position="1150"/>
    </location>
</feature>
<sequence length="1540" mass="161237">MSPTWFQLILPPTPGQAERQDTSSVDIIPRPREEFDSEKAATGRLTVSPTSGVDLETVFDCEGGEFEVVWSGEAKDSTVLVEGCLFDTCYASKKGGGLIQESGQLSVVGSLFYNNTAGSNNEESEDAIGEGGAVALVACTHSSDTPAAASCEFRDTVFSGNSVAEKGGALAIAAGDDDNRPTVELHGCVVRNNTAGKALSDDPQGEGGAIVVGGGCALLLSDCLLEKNWAGKKGGVVNLSGGDNWDDDPGAVLVVQDSSFVSNTALLNNAGGVTMNKFTNTTIVGQGNVFYGNRCAQGGAAIGADYNSIITVEGGTFIGNEADMETEEEVWQKGEQSGGVLWTRGNISVLGGHFSNNSAKNGGVIQGSLKSSVVVEGGTFENNVAENGGVVYVVADGSLAFNGGLLQGNNASNGGGAFFAESGADIEITGGTFISNKADFGGFLYKAGEGNAACSGATVLQHEGVDGGAIYAVDGANLEWECHLRENSALIGPAIYARDNAVVTLSGVEVSDNFVTRGSAIFVVNSELITYQVVVNDTSENPDLSAVQTDRLSTYTAEDTSFVGFAGEVVVYSEGGLYLDECDFSGSSSAVLVYAEKEDATVIRNAMLGEMNYKTIAEEASEMLQLPSADSFINLNLTCNSSSAVSPCGEGSWCLEGDLGVYCEHYQLRSTMEEVCASGDVDALTLTLIQDTESQPTFYPSLLERELQLSLAPSNTTNADDDDIATSSRSCVGASRVAWSVSGLWPSSEGEQDDWTVFPSTGLLLPGESVRLHLVSQPNDAFNGLANITIRANDITALSTTASILASNAEPQSEGGDVTISVEYYFCDEGNFWNSSVSGADLDPTVACTLCTESIDGAIEGVDCASAGATTTELPIKAGYWRANVTSLTIRECFNEGACKGGTTVAEVQDYCNEGYVGPQCAVCDTGFGKGVADECHSCTAGFKGGMYFLLAVLLVAMVVVVVLLAIYLVGGKRAVSSTVVSTKESALRIQHRGSVLLTRSVGSVGRARSDFGDLTEGPSVESSAVSTKARGAQGKAAPTDVSVGQSRGQGTGGSGNDKDDDDARPTRVANLLAALPLSKLKIVIDITKAPFPPIYEKFLSIIGIFSFDLGWILSAACLTTGIDFYDKLLIVTIGPLVPLFFLGITFFVGSRPAKETNMSPNATAGGAAASGGGGRELEEGRVQGASSGSTTSVTSNRGAAARGPSVRSALRAKSGDPKNPEQQRLWGLFARHTTIMLIVLYLVYTQISTVEQKMSVRDKDQSIAPTSFLWNAYFPKCYYYEVFECIRRLLLTGILVFLVPDTPGQVAFSCIFAILSLMVFELLRPHVNNLDRQLYRTGCLVILFTNFLALVIKSGAADKDSSGSAAYSVALVIVNIMFFLSIWFNACTTAKAMFSRSHAQDMLLGVDIVDESTINQVLGPEKRKTKEPSGTACGDAKTEDGEERPFWDDASTSALHSTAGGNAGDKRPFPVLAAAASSQGSSVGGSLRTVLSKMAASPSEVSASEAPLRRVSVDERLPTASVGLVPLEPTAEGVPPTAS</sequence>
<evidence type="ECO:0000256" key="1">
    <source>
        <dbReference type="SAM" id="MobiDB-lite"/>
    </source>
</evidence>
<feature type="transmembrane region" description="Helical" evidence="2">
    <location>
        <begin position="1099"/>
        <end position="1123"/>
    </location>
</feature>
<keyword evidence="2" id="KW-0812">Transmembrane</keyword>
<protein>
    <submittedName>
        <fullName evidence="3">Adhesin-like protein</fullName>
    </submittedName>
</protein>
<name>D7FXY9_ECTSI</name>
<evidence type="ECO:0000313" key="3">
    <source>
        <dbReference type="EMBL" id="CBJ32402.1"/>
    </source>
</evidence>
<feature type="transmembrane region" description="Helical" evidence="2">
    <location>
        <begin position="946"/>
        <end position="970"/>
    </location>
</feature>
<reference evidence="3 4" key="1">
    <citation type="journal article" date="2010" name="Nature">
        <title>The Ectocarpus genome and the independent evolution of multicellularity in brown algae.</title>
        <authorList>
            <person name="Cock J.M."/>
            <person name="Sterck L."/>
            <person name="Rouze P."/>
            <person name="Scornet D."/>
            <person name="Allen A.E."/>
            <person name="Amoutzias G."/>
            <person name="Anthouard V."/>
            <person name="Artiguenave F."/>
            <person name="Aury J.M."/>
            <person name="Badger J.H."/>
            <person name="Beszteri B."/>
            <person name="Billiau K."/>
            <person name="Bonnet E."/>
            <person name="Bothwell J.H."/>
            <person name="Bowler C."/>
            <person name="Boyen C."/>
            <person name="Brownlee C."/>
            <person name="Carrano C.J."/>
            <person name="Charrier B."/>
            <person name="Cho G.Y."/>
            <person name="Coelho S.M."/>
            <person name="Collen J."/>
            <person name="Corre E."/>
            <person name="Da Silva C."/>
            <person name="Delage L."/>
            <person name="Delaroque N."/>
            <person name="Dittami S.M."/>
            <person name="Doulbeau S."/>
            <person name="Elias M."/>
            <person name="Farnham G."/>
            <person name="Gachon C.M."/>
            <person name="Gschloessl B."/>
            <person name="Heesch S."/>
            <person name="Jabbari K."/>
            <person name="Jubin C."/>
            <person name="Kawai H."/>
            <person name="Kimura K."/>
            <person name="Kloareg B."/>
            <person name="Kupper F.C."/>
            <person name="Lang D."/>
            <person name="Le Bail A."/>
            <person name="Leblanc C."/>
            <person name="Lerouge P."/>
            <person name="Lohr M."/>
            <person name="Lopez P.J."/>
            <person name="Martens C."/>
            <person name="Maumus F."/>
            <person name="Michel G."/>
            <person name="Miranda-Saavedra D."/>
            <person name="Morales J."/>
            <person name="Moreau H."/>
            <person name="Motomura T."/>
            <person name="Nagasato C."/>
            <person name="Napoli C.A."/>
            <person name="Nelson D.R."/>
            <person name="Nyvall-Collen P."/>
            <person name="Peters A.F."/>
            <person name="Pommier C."/>
            <person name="Potin P."/>
            <person name="Poulain J."/>
            <person name="Quesneville H."/>
            <person name="Read B."/>
            <person name="Rensing S.A."/>
            <person name="Ritter A."/>
            <person name="Rousvoal S."/>
            <person name="Samanta M."/>
            <person name="Samson G."/>
            <person name="Schroeder D.C."/>
            <person name="Segurens B."/>
            <person name="Strittmatter M."/>
            <person name="Tonon T."/>
            <person name="Tregear J.W."/>
            <person name="Valentin K."/>
            <person name="von Dassow P."/>
            <person name="Yamagishi T."/>
            <person name="Van de Peer Y."/>
            <person name="Wincker P."/>
        </authorList>
    </citation>
    <scope>NUCLEOTIDE SEQUENCE [LARGE SCALE GENOMIC DNA]</scope>
    <source>
        <strain evidence="4">Ec32 / CCAP1310/4</strain>
    </source>
</reference>
<evidence type="ECO:0000313" key="4">
    <source>
        <dbReference type="Proteomes" id="UP000002630"/>
    </source>
</evidence>
<dbReference type="Proteomes" id="UP000002630">
    <property type="component" value="Linkage Group LG33"/>
</dbReference>
<feature type="region of interest" description="Disordered" evidence="1">
    <location>
        <begin position="1420"/>
        <end position="1448"/>
    </location>
</feature>
<dbReference type="PANTHER" id="PTHR11319:SF35">
    <property type="entry name" value="OUTER MEMBRANE PROTEIN PMPC-RELATED"/>
    <property type="match status" value="1"/>
</dbReference>
<gene>
    <name evidence="3" type="ORF">Esi_0335_0024</name>
</gene>
<feature type="transmembrane region" description="Helical" evidence="2">
    <location>
        <begin position="1365"/>
        <end position="1387"/>
    </location>
</feature>
<feature type="compositionally biased region" description="Low complexity" evidence="1">
    <location>
        <begin position="1187"/>
        <end position="1196"/>
    </location>
</feature>
<keyword evidence="2" id="KW-0472">Membrane</keyword>
<keyword evidence="4" id="KW-1185">Reference proteome</keyword>
<dbReference type="SUPFAM" id="SSF51126">
    <property type="entry name" value="Pectin lyase-like"/>
    <property type="match status" value="2"/>
</dbReference>
<evidence type="ECO:0000256" key="2">
    <source>
        <dbReference type="SAM" id="Phobius"/>
    </source>
</evidence>
<feature type="transmembrane region" description="Helical" evidence="2">
    <location>
        <begin position="1336"/>
        <end position="1353"/>
    </location>
</feature>
<dbReference type="InParanoid" id="D7FXY9"/>
<feature type="transmembrane region" description="Helical" evidence="2">
    <location>
        <begin position="1226"/>
        <end position="1245"/>
    </location>
</feature>
<feature type="region of interest" description="Disordered" evidence="1">
    <location>
        <begin position="1010"/>
        <end position="1064"/>
    </location>
</feature>
<dbReference type="InterPro" id="IPR011050">
    <property type="entry name" value="Pectin_lyase_fold/virulence"/>
</dbReference>
<organism evidence="3 4">
    <name type="scientific">Ectocarpus siliculosus</name>
    <name type="common">Brown alga</name>
    <name type="synonym">Conferva siliculosa</name>
    <dbReference type="NCBI Taxonomy" id="2880"/>
    <lineage>
        <taxon>Eukaryota</taxon>
        <taxon>Sar</taxon>
        <taxon>Stramenopiles</taxon>
        <taxon>Ochrophyta</taxon>
        <taxon>PX clade</taxon>
        <taxon>Phaeophyceae</taxon>
        <taxon>Ectocarpales</taxon>
        <taxon>Ectocarpaceae</taxon>
        <taxon>Ectocarpus</taxon>
    </lineage>
</organism>
<dbReference type="OrthoDB" id="205145at2759"/>
<feature type="transmembrane region" description="Helical" evidence="2">
    <location>
        <begin position="1307"/>
        <end position="1324"/>
    </location>
</feature>
<feature type="region of interest" description="Disordered" evidence="1">
    <location>
        <begin position="1521"/>
        <end position="1540"/>
    </location>
</feature>
<keyword evidence="2" id="KW-1133">Transmembrane helix</keyword>
<dbReference type="EMBL" id="FN648526">
    <property type="protein sequence ID" value="CBJ32402.1"/>
    <property type="molecule type" value="Genomic_DNA"/>
</dbReference>
<accession>D7FXY9</accession>